<evidence type="ECO:0000313" key="2">
    <source>
        <dbReference type="Proteomes" id="UP001595833"/>
    </source>
</evidence>
<organism evidence="1 2">
    <name type="scientific">Saccharothrix xinjiangensis</name>
    <dbReference type="NCBI Taxonomy" id="204798"/>
    <lineage>
        <taxon>Bacteria</taxon>
        <taxon>Bacillati</taxon>
        <taxon>Actinomycetota</taxon>
        <taxon>Actinomycetes</taxon>
        <taxon>Pseudonocardiales</taxon>
        <taxon>Pseudonocardiaceae</taxon>
        <taxon>Saccharothrix</taxon>
    </lineage>
</organism>
<dbReference type="RefSeq" id="WP_344043970.1">
    <property type="nucleotide sequence ID" value="NZ_BAAAKE010000055.1"/>
</dbReference>
<reference evidence="2" key="1">
    <citation type="journal article" date="2019" name="Int. J. Syst. Evol. Microbiol.">
        <title>The Global Catalogue of Microorganisms (GCM) 10K type strain sequencing project: providing services to taxonomists for standard genome sequencing and annotation.</title>
        <authorList>
            <consortium name="The Broad Institute Genomics Platform"/>
            <consortium name="The Broad Institute Genome Sequencing Center for Infectious Disease"/>
            <person name="Wu L."/>
            <person name="Ma J."/>
        </authorList>
    </citation>
    <scope>NUCLEOTIDE SEQUENCE [LARGE SCALE GENOMIC DNA]</scope>
    <source>
        <strain evidence="2">KCTC 12848</strain>
    </source>
</reference>
<evidence type="ECO:0000313" key="1">
    <source>
        <dbReference type="EMBL" id="MFC5060307.1"/>
    </source>
</evidence>
<comment type="caution">
    <text evidence="1">The sequence shown here is derived from an EMBL/GenBank/DDBJ whole genome shotgun (WGS) entry which is preliminary data.</text>
</comment>
<accession>A0ABV9YF06</accession>
<name>A0ABV9YF06_9PSEU</name>
<keyword evidence="2" id="KW-1185">Reference proteome</keyword>
<dbReference type="EMBL" id="JBHSJB010000053">
    <property type="protein sequence ID" value="MFC5060307.1"/>
    <property type="molecule type" value="Genomic_DNA"/>
</dbReference>
<evidence type="ECO:0008006" key="3">
    <source>
        <dbReference type="Google" id="ProtNLM"/>
    </source>
</evidence>
<sequence>MSTTTETEFLGEEIPIDAEALASGEKREQEMPSEGVVLTTECLNGGCIDKKPSS</sequence>
<dbReference type="Proteomes" id="UP001595833">
    <property type="component" value="Unassembled WGS sequence"/>
</dbReference>
<protein>
    <recommendedName>
        <fullName evidence="3">FxLD family lantipeptide</fullName>
    </recommendedName>
</protein>
<gene>
    <name evidence="1" type="ORF">ACFPFM_41910</name>
</gene>
<proteinExistence type="predicted"/>